<reference evidence="4 7" key="1">
    <citation type="submission" date="2021-06" db="EMBL/GenBank/DDBJ databases">
        <title>Collection of gut derived symbiotic bacterial strains cultured from healthy donors.</title>
        <authorList>
            <person name="Lin H."/>
            <person name="Littmann E."/>
            <person name="Pamer E.G."/>
        </authorList>
    </citation>
    <scope>NUCLEOTIDE SEQUENCE</scope>
    <source>
        <strain evidence="5 7">MSK.21.70</strain>
        <strain evidence="4">MSK.21.82</strain>
    </source>
</reference>
<dbReference type="EMBL" id="JAHOEL010000039">
    <property type="protein sequence ID" value="MBV3392996.1"/>
    <property type="molecule type" value="Genomic_DNA"/>
</dbReference>
<keyword evidence="2 4" id="KW-0378">Hydrolase</keyword>
<dbReference type="AlphaFoldDB" id="A0AAW4MYV6"/>
<dbReference type="Pfam" id="PF00857">
    <property type="entry name" value="Isochorismatase"/>
    <property type="match status" value="1"/>
</dbReference>
<feature type="domain" description="Isochorismatase-like" evidence="3">
    <location>
        <begin position="5"/>
        <end position="167"/>
    </location>
</feature>
<gene>
    <name evidence="4" type="ORF">KSV97_07115</name>
    <name evidence="5" type="ORF">KSW06_06965</name>
</gene>
<evidence type="ECO:0000313" key="4">
    <source>
        <dbReference type="EMBL" id="MBV3382989.1"/>
    </source>
</evidence>
<dbReference type="RefSeq" id="WP_217747787.1">
    <property type="nucleotide sequence ID" value="NZ_JAHOEB010000039.1"/>
</dbReference>
<dbReference type="InterPro" id="IPR052347">
    <property type="entry name" value="Isochorismatase_Nicotinamidase"/>
</dbReference>
<accession>A0AAW4MYV6</accession>
<comment type="similarity">
    <text evidence="1">Belongs to the isochorismatase family.</text>
</comment>
<dbReference type="CDD" id="cd00431">
    <property type="entry name" value="cysteine_hydrolases"/>
    <property type="match status" value="1"/>
</dbReference>
<organism evidence="4 6">
    <name type="scientific">Catenibacterium mitsuokai</name>
    <dbReference type="NCBI Taxonomy" id="100886"/>
    <lineage>
        <taxon>Bacteria</taxon>
        <taxon>Bacillati</taxon>
        <taxon>Bacillota</taxon>
        <taxon>Erysipelotrichia</taxon>
        <taxon>Erysipelotrichales</taxon>
        <taxon>Coprobacillaceae</taxon>
        <taxon>Catenibacterium</taxon>
    </lineage>
</organism>
<protein>
    <submittedName>
        <fullName evidence="4">Cysteine hydrolase</fullName>
    </submittedName>
</protein>
<comment type="caution">
    <text evidence="4">The sequence shown here is derived from an EMBL/GenBank/DDBJ whole genome shotgun (WGS) entry which is preliminary data.</text>
</comment>
<evidence type="ECO:0000313" key="7">
    <source>
        <dbReference type="Proteomes" id="UP001197492"/>
    </source>
</evidence>
<dbReference type="InterPro" id="IPR000868">
    <property type="entry name" value="Isochorismatase-like_dom"/>
</dbReference>
<keyword evidence="7" id="KW-1185">Reference proteome</keyword>
<dbReference type="GO" id="GO:0016811">
    <property type="term" value="F:hydrolase activity, acting on carbon-nitrogen (but not peptide) bonds, in linear amides"/>
    <property type="evidence" value="ECO:0007669"/>
    <property type="project" value="TreeGrafter"/>
</dbReference>
<evidence type="ECO:0000313" key="5">
    <source>
        <dbReference type="EMBL" id="MBV3392996.1"/>
    </source>
</evidence>
<dbReference type="EMBL" id="JAHOEF010000041">
    <property type="protein sequence ID" value="MBV3382989.1"/>
    <property type="molecule type" value="Genomic_DNA"/>
</dbReference>
<proteinExistence type="inferred from homology"/>
<dbReference type="Proteomes" id="UP001196408">
    <property type="component" value="Unassembled WGS sequence"/>
</dbReference>
<dbReference type="PANTHER" id="PTHR11080:SF2">
    <property type="entry name" value="LD05707P"/>
    <property type="match status" value="1"/>
</dbReference>
<evidence type="ECO:0000256" key="2">
    <source>
        <dbReference type="ARBA" id="ARBA00022801"/>
    </source>
</evidence>
<dbReference type="GeneID" id="301323650"/>
<evidence type="ECO:0000259" key="3">
    <source>
        <dbReference type="Pfam" id="PF00857"/>
    </source>
</evidence>
<evidence type="ECO:0000256" key="1">
    <source>
        <dbReference type="ARBA" id="ARBA00006336"/>
    </source>
</evidence>
<name>A0AAW4MYV6_9FIRM</name>
<evidence type="ECO:0000313" key="6">
    <source>
        <dbReference type="Proteomes" id="UP001196408"/>
    </source>
</evidence>
<dbReference type="PANTHER" id="PTHR11080">
    <property type="entry name" value="PYRAZINAMIDASE/NICOTINAMIDASE"/>
    <property type="match status" value="1"/>
</dbReference>
<dbReference type="Proteomes" id="UP001197492">
    <property type="component" value="Unassembled WGS sequence"/>
</dbReference>
<sequence length="174" mass="19497">MSKKLLVVVDYQNDFVDGALGFEKATKIAPYIISLVKKYEEEGEDVWFTKDTHFNNYLETQEGKNLPVPHCISQTKGHELYGELQSLSRNHTVIEKNTFPSLMLANLLKDTAYKEVRVVGVVTDICVISNCIMIKSALPEALIEVDTKGCASFDENLEKAALTVLEKSLQVKVI</sequence>